<reference evidence="2 3" key="1">
    <citation type="submission" date="2021-06" db="EMBL/GenBank/DDBJ databases">
        <authorList>
            <person name="Kallberg Y."/>
            <person name="Tangrot J."/>
            <person name="Rosling A."/>
        </authorList>
    </citation>
    <scope>NUCLEOTIDE SEQUENCE [LARGE SCALE GENOMIC DNA]</scope>
    <source>
        <strain evidence="2 3">120-4 pot B 10/14</strain>
    </source>
</reference>
<dbReference type="Gene3D" id="1.10.620.20">
    <property type="entry name" value="Ribonucleotide Reductase, subunit A"/>
    <property type="match status" value="1"/>
</dbReference>
<dbReference type="PANTHER" id="PTHR23409:SF18">
    <property type="entry name" value="RIBONUCLEOSIDE-DIPHOSPHATE REDUCTASE SUBUNIT M2"/>
    <property type="match status" value="1"/>
</dbReference>
<dbReference type="Proteomes" id="UP000789901">
    <property type="component" value="Unassembled WGS sequence"/>
</dbReference>
<protein>
    <submittedName>
        <fullName evidence="2">22858_t:CDS:1</fullName>
    </submittedName>
</protein>
<keyword evidence="1" id="KW-0472">Membrane</keyword>
<evidence type="ECO:0000313" key="3">
    <source>
        <dbReference type="Proteomes" id="UP000789901"/>
    </source>
</evidence>
<sequence length="146" mass="17470">MRWISDQNSSFAIRLVAFAVVEGIFFSGAFASIFWLKKRGRCFMMWLYLKIVIFLYLFDIKNRLWCDYFVGFLVICFLLHDLCAQRPDYTVFDMCCYRAFGIQIIYRSMPSLEQSNNQEFLQELQNRLHNRQLSEKEVAEILEAEQ</sequence>
<dbReference type="PANTHER" id="PTHR23409">
    <property type="entry name" value="RIBONUCLEOSIDE-DIPHOSPHATE REDUCTASE SMALL CHAIN"/>
    <property type="match status" value="1"/>
</dbReference>
<feature type="transmembrane region" description="Helical" evidence="1">
    <location>
        <begin position="42"/>
        <end position="58"/>
    </location>
</feature>
<keyword evidence="1" id="KW-0812">Transmembrane</keyword>
<dbReference type="InterPro" id="IPR000358">
    <property type="entry name" value="RNR_small_fam"/>
</dbReference>
<proteinExistence type="predicted"/>
<gene>
    <name evidence="2" type="ORF">GMARGA_LOCUS523</name>
</gene>
<name>A0ABM8VWR2_GIGMA</name>
<dbReference type="Pfam" id="PF00268">
    <property type="entry name" value="Ribonuc_red_sm"/>
    <property type="match status" value="1"/>
</dbReference>
<dbReference type="InterPro" id="IPR012348">
    <property type="entry name" value="RNR-like"/>
</dbReference>
<evidence type="ECO:0000256" key="1">
    <source>
        <dbReference type="SAM" id="Phobius"/>
    </source>
</evidence>
<dbReference type="EMBL" id="CAJVQB010000089">
    <property type="protein sequence ID" value="CAG8465603.1"/>
    <property type="molecule type" value="Genomic_DNA"/>
</dbReference>
<evidence type="ECO:0000313" key="2">
    <source>
        <dbReference type="EMBL" id="CAG8465603.1"/>
    </source>
</evidence>
<comment type="caution">
    <text evidence="2">The sequence shown here is derived from an EMBL/GenBank/DDBJ whole genome shotgun (WGS) entry which is preliminary data.</text>
</comment>
<dbReference type="SUPFAM" id="SSF47240">
    <property type="entry name" value="Ferritin-like"/>
    <property type="match status" value="1"/>
</dbReference>
<feature type="transmembrane region" description="Helical" evidence="1">
    <location>
        <begin position="12"/>
        <end position="35"/>
    </location>
</feature>
<organism evidence="2 3">
    <name type="scientific">Gigaspora margarita</name>
    <dbReference type="NCBI Taxonomy" id="4874"/>
    <lineage>
        <taxon>Eukaryota</taxon>
        <taxon>Fungi</taxon>
        <taxon>Fungi incertae sedis</taxon>
        <taxon>Mucoromycota</taxon>
        <taxon>Glomeromycotina</taxon>
        <taxon>Glomeromycetes</taxon>
        <taxon>Diversisporales</taxon>
        <taxon>Gigasporaceae</taxon>
        <taxon>Gigaspora</taxon>
    </lineage>
</organism>
<dbReference type="InterPro" id="IPR009078">
    <property type="entry name" value="Ferritin-like_SF"/>
</dbReference>
<feature type="transmembrane region" description="Helical" evidence="1">
    <location>
        <begin position="64"/>
        <end position="84"/>
    </location>
</feature>
<keyword evidence="3" id="KW-1185">Reference proteome</keyword>
<keyword evidence="1" id="KW-1133">Transmembrane helix</keyword>
<accession>A0ABM8VWR2</accession>